<accession>D7UA78</accession>
<dbReference type="AlphaFoldDB" id="D7UA78"/>
<proteinExistence type="predicted"/>
<sequence length="32" mass="3773">MSMDMRDPRISTKKMEICKVEGFQNDLEVLEV</sequence>
<gene>
    <name evidence="1" type="ordered locus">VIT_14s0060g00660</name>
</gene>
<protein>
    <submittedName>
        <fullName evidence="1">Uncharacterized protein</fullName>
    </submittedName>
</protein>
<dbReference type="EMBL" id="FN596746">
    <property type="protein sequence ID" value="CBI39642.3"/>
    <property type="molecule type" value="Genomic_DNA"/>
</dbReference>
<dbReference type="PaxDb" id="29760-VIT_14s0060g00660.t01"/>
<dbReference type="InParanoid" id="D7UA78"/>
<name>D7UA78_VITVI</name>
<dbReference type="HOGENOM" id="CLU_3393175_0_0_1"/>
<evidence type="ECO:0000313" key="2">
    <source>
        <dbReference type="Proteomes" id="UP000009183"/>
    </source>
</evidence>
<reference evidence="2" key="1">
    <citation type="journal article" date="2007" name="Nature">
        <title>The grapevine genome sequence suggests ancestral hexaploidization in major angiosperm phyla.</title>
        <authorList>
            <consortium name="The French-Italian Public Consortium for Grapevine Genome Characterization."/>
            <person name="Jaillon O."/>
            <person name="Aury J.-M."/>
            <person name="Noel B."/>
            <person name="Policriti A."/>
            <person name="Clepet C."/>
            <person name="Casagrande A."/>
            <person name="Choisne N."/>
            <person name="Aubourg S."/>
            <person name="Vitulo N."/>
            <person name="Jubin C."/>
            <person name="Vezzi A."/>
            <person name="Legeai F."/>
            <person name="Hugueney P."/>
            <person name="Dasilva C."/>
            <person name="Horner D."/>
            <person name="Mica E."/>
            <person name="Jublot D."/>
            <person name="Poulain J."/>
            <person name="Bruyere C."/>
            <person name="Billault A."/>
            <person name="Segurens B."/>
            <person name="Gouyvenoux M."/>
            <person name="Ugarte E."/>
            <person name="Cattonaro F."/>
            <person name="Anthouard V."/>
            <person name="Vico V."/>
            <person name="Del Fabbro C."/>
            <person name="Alaux M."/>
            <person name="Di Gaspero G."/>
            <person name="Dumas V."/>
            <person name="Felice N."/>
            <person name="Paillard S."/>
            <person name="Juman I."/>
            <person name="Moroldo M."/>
            <person name="Scalabrin S."/>
            <person name="Canaguier A."/>
            <person name="Le Clainche I."/>
            <person name="Malacrida G."/>
            <person name="Durand E."/>
            <person name="Pesole G."/>
            <person name="Laucou V."/>
            <person name="Chatelet P."/>
            <person name="Merdinoglu D."/>
            <person name="Delledonne M."/>
            <person name="Pezzotti M."/>
            <person name="Lecharny A."/>
            <person name="Scarpelli C."/>
            <person name="Artiguenave F."/>
            <person name="Pe M.E."/>
            <person name="Valle G."/>
            <person name="Morgante M."/>
            <person name="Caboche M."/>
            <person name="Adam-Blondon A.-F."/>
            <person name="Weissenbach J."/>
            <person name="Quetier F."/>
            <person name="Wincker P."/>
        </authorList>
    </citation>
    <scope>NUCLEOTIDE SEQUENCE [LARGE SCALE GENOMIC DNA]</scope>
    <source>
        <strain evidence="2">cv. Pinot noir / PN40024</strain>
    </source>
</reference>
<evidence type="ECO:0000313" key="1">
    <source>
        <dbReference type="EMBL" id="CBI39642.3"/>
    </source>
</evidence>
<organism evidence="1 2">
    <name type="scientific">Vitis vinifera</name>
    <name type="common">Grape</name>
    <dbReference type="NCBI Taxonomy" id="29760"/>
    <lineage>
        <taxon>Eukaryota</taxon>
        <taxon>Viridiplantae</taxon>
        <taxon>Streptophyta</taxon>
        <taxon>Embryophyta</taxon>
        <taxon>Tracheophyta</taxon>
        <taxon>Spermatophyta</taxon>
        <taxon>Magnoliopsida</taxon>
        <taxon>eudicotyledons</taxon>
        <taxon>Gunneridae</taxon>
        <taxon>Pentapetalae</taxon>
        <taxon>rosids</taxon>
        <taxon>Vitales</taxon>
        <taxon>Vitaceae</taxon>
        <taxon>Viteae</taxon>
        <taxon>Vitis</taxon>
    </lineage>
</organism>
<keyword evidence="2" id="KW-1185">Reference proteome</keyword>
<dbReference type="Proteomes" id="UP000009183">
    <property type="component" value="Chromosome 14"/>
</dbReference>